<organism evidence="1 2">
    <name type="scientific">Rickettsia tillamookensis</name>
    <dbReference type="NCBI Taxonomy" id="2761623"/>
    <lineage>
        <taxon>Bacteria</taxon>
        <taxon>Pseudomonadati</taxon>
        <taxon>Pseudomonadota</taxon>
        <taxon>Alphaproteobacteria</taxon>
        <taxon>Rickettsiales</taxon>
        <taxon>Rickettsiaceae</taxon>
        <taxon>Rickettsieae</taxon>
        <taxon>Rickettsia</taxon>
        <taxon>spotted fever group</taxon>
    </lineage>
</organism>
<dbReference type="InterPro" id="IPR036770">
    <property type="entry name" value="Ankyrin_rpt-contain_sf"/>
</dbReference>
<sequence>MTKKTISSALDFKKVEEVQKQDAVIQETALMPEAELLKFFTENFEEYGNNSDIQESLTLPCSDDNIKRDISKKEASLKELKVLITKNNQDELKAFLFDENNQYILHDAVESDDAESVETILILAPHLTTVTYNGSTALHSAAKLCSQCIIDALLRVAPQLATVQDADGKKPFDNTPYDLQHEINTYLKLSGENEPYFEEPKA</sequence>
<name>A0A9E6SQ63_9RICK</name>
<evidence type="ECO:0000313" key="1">
    <source>
        <dbReference type="EMBL" id="QQV74710.1"/>
    </source>
</evidence>
<dbReference type="Gene3D" id="1.25.40.20">
    <property type="entry name" value="Ankyrin repeat-containing domain"/>
    <property type="match status" value="1"/>
</dbReference>
<dbReference type="RefSeq" id="WP_202070178.1">
    <property type="nucleotide sequence ID" value="NZ_CP060138.2"/>
</dbReference>
<dbReference type="SUPFAM" id="SSF48403">
    <property type="entry name" value="Ankyrin repeat"/>
    <property type="match status" value="1"/>
</dbReference>
<proteinExistence type="predicted"/>
<dbReference type="Proteomes" id="UP000595296">
    <property type="component" value="Chromosome"/>
</dbReference>
<protein>
    <recommendedName>
        <fullName evidence="3">Ankyrin repeat protein</fullName>
    </recommendedName>
</protein>
<reference evidence="1 2" key="1">
    <citation type="journal article" date="2021" name="Int. J. Syst. Evol. Microbiol.">
        <title>Characterization of a novel transitional group Rickettsia species (Rickettsia tillamookensis sp. nov.) from the western black-legged tick, Ixodes pacificus.</title>
        <authorList>
            <person name="Gauthier D.T."/>
            <person name="Karpathy S.E."/>
            <person name="Grizzard S.L."/>
            <person name="Batra D."/>
            <person name="Rowe L.A."/>
            <person name="Paddock C.D."/>
        </authorList>
    </citation>
    <scope>NUCLEOTIDE SEQUENCE [LARGE SCALE GENOMIC DNA]</scope>
    <source>
        <strain evidence="1 2">Tillamook 23</strain>
    </source>
</reference>
<gene>
    <name evidence="1" type="ORF">H6P87_00248</name>
</gene>
<dbReference type="EMBL" id="CP060138">
    <property type="protein sequence ID" value="QQV74710.1"/>
    <property type="molecule type" value="Genomic_DNA"/>
</dbReference>
<evidence type="ECO:0000313" key="2">
    <source>
        <dbReference type="Proteomes" id="UP000595296"/>
    </source>
</evidence>
<evidence type="ECO:0008006" key="3">
    <source>
        <dbReference type="Google" id="ProtNLM"/>
    </source>
</evidence>
<keyword evidence="2" id="KW-1185">Reference proteome</keyword>
<accession>A0A9E6SQ63</accession>